<evidence type="ECO:0000259" key="7">
    <source>
        <dbReference type="Pfam" id="PF21796"/>
    </source>
</evidence>
<keyword evidence="3" id="KW-0234">DNA repair</keyword>
<protein>
    <recommendedName>
        <fullName evidence="10">Chromatin assembly factor 1 subunit A</fullName>
    </recommendedName>
</protein>
<feature type="compositionally biased region" description="Pro residues" evidence="5">
    <location>
        <begin position="1"/>
        <end position="10"/>
    </location>
</feature>
<evidence type="ECO:0000313" key="8">
    <source>
        <dbReference type="EMBL" id="OQE19540.1"/>
    </source>
</evidence>
<feature type="compositionally biased region" description="Low complexity" evidence="5">
    <location>
        <begin position="105"/>
        <end position="119"/>
    </location>
</feature>
<dbReference type="GO" id="GO:0033186">
    <property type="term" value="C:CAF-1 complex"/>
    <property type="evidence" value="ECO:0007669"/>
    <property type="project" value="TreeGrafter"/>
</dbReference>
<sequence>MSLSPLPPTNSVPVSPSTSPRKRSIHEVEDPTVPTVGPKRPLTDQTIENQENQDPTIPELTKDTSTPVTRSSTLQNPVPVVEISTKSSSPKSTVSGDPAAITTETTPAQSHSAQSSTTTMPTKPETNGTPASKKRKLSPASQKAKDDEKDAKERQRLEEKNRKEEEKRLKAEEKKKRDAEREEEKKKREAEREEDKRIKEEEKKKREAEREEEKKKREAEREEKKRAKDEEKAAKDAVKEEEKRKKEEEKLKKERSQMKLNNFFAKPQLPSSVSSGAPPSPNKKATNGDSAAETPRTSESDYAKAFPDFFLQSHTIIAPPHRFERDSDALKHVRDTLDTSMNSTNGTHQDLPFRPSEIFHMIPYRRRCGRQVKSVRDILQHVQNLEGDALLQAEKQKQRPQDELRNITMKSLKFGEDVRPPYQGTFTRVVPEPTAMKLSRNPYFRGLPETNYDYDSEAEWEEPEEGEDLDSEEEDEGSDEGDDDMDGFLDDEDDALVGGKRRLIVGDLEPVSSGIRWATDGVDEELKQYQIETISDAIKLPIDPFSTAYWQKPRVEQASAKAKATQNQANRAHTLDGFRVPGSDKTSTGASLPPPSNAKAKRPFPPEHIEEFKQVVEGSDLSKIGVVEILKKRFPKVSKDTLKVTLDQVAVRVGQKEADKKWICR</sequence>
<dbReference type="STRING" id="303698.A0A1V6T0S1"/>
<feature type="domain" description="Chromatin assembly factor 1 subunit Cac1-like C-terminal" evidence="7">
    <location>
        <begin position="610"/>
        <end position="664"/>
    </location>
</feature>
<dbReference type="GO" id="GO:0005634">
    <property type="term" value="C:nucleus"/>
    <property type="evidence" value="ECO:0007669"/>
    <property type="project" value="UniProtKB-SubCell"/>
</dbReference>
<accession>A0A1V6T0S1</accession>
<feature type="region of interest" description="Disordered" evidence="5">
    <location>
        <begin position="1"/>
        <end position="299"/>
    </location>
</feature>
<dbReference type="Pfam" id="PF12253">
    <property type="entry name" value="CAF1A_dimeriz"/>
    <property type="match status" value="1"/>
</dbReference>
<dbReference type="InterPro" id="IPR022043">
    <property type="entry name" value="CAF1A_DD"/>
</dbReference>
<feature type="compositionally biased region" description="Polar residues" evidence="5">
    <location>
        <begin position="63"/>
        <end position="76"/>
    </location>
</feature>
<comment type="subcellular location">
    <subcellularLocation>
        <location evidence="1">Nucleus</location>
    </subcellularLocation>
</comment>
<feature type="domain" description="Chromatin assembly factor 1 subunit A dimerization" evidence="6">
    <location>
        <begin position="410"/>
        <end position="484"/>
    </location>
</feature>
<dbReference type="AlphaFoldDB" id="A0A1V6T0S1"/>
<feature type="region of interest" description="Disordered" evidence="5">
    <location>
        <begin position="455"/>
        <end position="493"/>
    </location>
</feature>
<evidence type="ECO:0008006" key="10">
    <source>
        <dbReference type="Google" id="ProtNLM"/>
    </source>
</evidence>
<evidence type="ECO:0000256" key="2">
    <source>
        <dbReference type="ARBA" id="ARBA00022763"/>
    </source>
</evidence>
<comment type="caution">
    <text evidence="8">The sequence shown here is derived from an EMBL/GenBank/DDBJ whole genome shotgun (WGS) entry which is preliminary data.</text>
</comment>
<dbReference type="GO" id="GO:0006334">
    <property type="term" value="P:nucleosome assembly"/>
    <property type="evidence" value="ECO:0007669"/>
    <property type="project" value="TreeGrafter"/>
</dbReference>
<evidence type="ECO:0000256" key="5">
    <source>
        <dbReference type="SAM" id="MobiDB-lite"/>
    </source>
</evidence>
<reference evidence="9" key="1">
    <citation type="journal article" date="2017" name="Nat. Microbiol.">
        <title>Global analysis of biosynthetic gene clusters reveals vast potential of secondary metabolite production in Penicillium species.</title>
        <authorList>
            <person name="Nielsen J.C."/>
            <person name="Grijseels S."/>
            <person name="Prigent S."/>
            <person name="Ji B."/>
            <person name="Dainat J."/>
            <person name="Nielsen K.F."/>
            <person name="Frisvad J.C."/>
            <person name="Workman M."/>
            <person name="Nielsen J."/>
        </authorList>
    </citation>
    <scope>NUCLEOTIDE SEQUENCE [LARGE SCALE GENOMIC DNA]</scope>
    <source>
        <strain evidence="9">IBT 24891</strain>
    </source>
</reference>
<dbReference type="PANTHER" id="PTHR15272">
    <property type="entry name" value="CHROMATIN ASSEMBLY FACTOR 1 SUBUNIT A CAF-1 SUBUNIT A"/>
    <property type="match status" value="1"/>
</dbReference>
<keyword evidence="9" id="KW-1185">Reference proteome</keyword>
<evidence type="ECO:0000256" key="1">
    <source>
        <dbReference type="ARBA" id="ARBA00004123"/>
    </source>
</evidence>
<evidence type="ECO:0000313" key="9">
    <source>
        <dbReference type="Proteomes" id="UP000191285"/>
    </source>
</evidence>
<evidence type="ECO:0000256" key="3">
    <source>
        <dbReference type="ARBA" id="ARBA00023204"/>
    </source>
</evidence>
<feature type="compositionally biased region" description="Low complexity" evidence="5">
    <location>
        <begin position="84"/>
        <end position="95"/>
    </location>
</feature>
<keyword evidence="4" id="KW-0539">Nucleus</keyword>
<name>A0A1V6T0S1_9EURO</name>
<keyword evidence="2" id="KW-0227">DNA damage</keyword>
<evidence type="ECO:0000259" key="6">
    <source>
        <dbReference type="Pfam" id="PF12253"/>
    </source>
</evidence>
<organism evidence="8 9">
    <name type="scientific">Penicillium steckii</name>
    <dbReference type="NCBI Taxonomy" id="303698"/>
    <lineage>
        <taxon>Eukaryota</taxon>
        <taxon>Fungi</taxon>
        <taxon>Dikarya</taxon>
        <taxon>Ascomycota</taxon>
        <taxon>Pezizomycotina</taxon>
        <taxon>Eurotiomycetes</taxon>
        <taxon>Eurotiomycetidae</taxon>
        <taxon>Eurotiales</taxon>
        <taxon>Aspergillaceae</taxon>
        <taxon>Penicillium</taxon>
    </lineage>
</organism>
<dbReference type="PANTHER" id="PTHR15272:SF0">
    <property type="entry name" value="CHROMATIN ASSEMBLY FACTOR 1 SUBUNIT A"/>
    <property type="match status" value="1"/>
</dbReference>
<feature type="compositionally biased region" description="Basic and acidic residues" evidence="5">
    <location>
        <begin position="143"/>
        <end position="257"/>
    </location>
</feature>
<feature type="region of interest" description="Disordered" evidence="5">
    <location>
        <begin position="562"/>
        <end position="606"/>
    </location>
</feature>
<dbReference type="EMBL" id="MLKD01000015">
    <property type="protein sequence ID" value="OQE19540.1"/>
    <property type="molecule type" value="Genomic_DNA"/>
</dbReference>
<proteinExistence type="predicted"/>
<dbReference type="OrthoDB" id="79480at2759"/>
<dbReference type="Proteomes" id="UP000191285">
    <property type="component" value="Unassembled WGS sequence"/>
</dbReference>
<feature type="compositionally biased region" description="Polar residues" evidence="5">
    <location>
        <begin position="120"/>
        <end position="130"/>
    </location>
</feature>
<gene>
    <name evidence="8" type="ORF">PENSTE_c015G10241</name>
</gene>
<dbReference type="Pfam" id="PF21796">
    <property type="entry name" value="Cac1_C"/>
    <property type="match status" value="1"/>
</dbReference>
<evidence type="ECO:0000256" key="4">
    <source>
        <dbReference type="ARBA" id="ARBA00023242"/>
    </source>
</evidence>
<dbReference type="InterPro" id="IPR048800">
    <property type="entry name" value="Cac1-like_C"/>
</dbReference>
<feature type="compositionally biased region" description="Polar residues" evidence="5">
    <location>
        <begin position="43"/>
        <end position="55"/>
    </location>
</feature>
<dbReference type="GO" id="GO:0006281">
    <property type="term" value="P:DNA repair"/>
    <property type="evidence" value="ECO:0007669"/>
    <property type="project" value="UniProtKB-KW"/>
</dbReference>